<dbReference type="CDD" id="cd13188">
    <property type="entry name" value="FERM_C_PTPN14_PTPN21"/>
    <property type="match status" value="1"/>
</dbReference>
<dbReference type="PANTHER" id="PTHR45706">
    <property type="entry name" value="TYROSINE-PROTEIN PHOSPHATASE"/>
    <property type="match status" value="1"/>
</dbReference>
<dbReference type="Pfam" id="PF00102">
    <property type="entry name" value="Y_phosphatase"/>
    <property type="match status" value="1"/>
</dbReference>
<dbReference type="InterPro" id="IPR018979">
    <property type="entry name" value="FERM_N"/>
</dbReference>
<evidence type="ECO:0000256" key="2">
    <source>
        <dbReference type="ARBA" id="ARBA00004282"/>
    </source>
</evidence>
<dbReference type="EMBL" id="AAZO01006287">
    <property type="status" value="NOT_ANNOTATED_CDS"/>
    <property type="molecule type" value="Genomic_DNA"/>
</dbReference>
<keyword evidence="9" id="KW-0206">Cytoskeleton</keyword>
<dbReference type="PROSITE" id="PS50057">
    <property type="entry name" value="FERM_3"/>
    <property type="match status" value="1"/>
</dbReference>
<dbReference type="InterPro" id="IPR041782">
    <property type="entry name" value="PTPN14/21_FERM_C"/>
</dbReference>
<dbReference type="PRINTS" id="PR00935">
    <property type="entry name" value="BAND41"/>
</dbReference>
<evidence type="ECO:0000256" key="1">
    <source>
        <dbReference type="ARBA" id="ARBA00004245"/>
    </source>
</evidence>
<reference evidence="14" key="2">
    <citation type="submission" date="2007-04" db="EMBL/GenBank/DDBJ databases">
        <title>The genome of the human body louse.</title>
        <authorList>
            <consortium name="The Human Body Louse Genome Consortium"/>
            <person name="Kirkness E."/>
            <person name="Walenz B."/>
            <person name="Hass B."/>
            <person name="Bruggner R."/>
            <person name="Strausberg R."/>
        </authorList>
    </citation>
    <scope>NUCLEOTIDE SEQUENCE</scope>
    <source>
        <strain evidence="14">USDA</strain>
    </source>
</reference>
<proteinExistence type="inferred from homology"/>
<feature type="domain" description="Tyrosine-protein phosphatase" evidence="11">
    <location>
        <begin position="823"/>
        <end position="1089"/>
    </location>
</feature>
<dbReference type="VEuPathDB" id="VectorBase:PHUM517340"/>
<dbReference type="OMA" id="FKKCRQY"/>
<dbReference type="Gene3D" id="3.10.20.90">
    <property type="entry name" value="Phosphatidylinositol 3-kinase Catalytic Subunit, Chain A, domain 1"/>
    <property type="match status" value="1"/>
</dbReference>
<keyword evidence="5" id="KW-0963">Cytoplasm</keyword>
<evidence type="ECO:0000313" key="14">
    <source>
        <dbReference type="EMBL" id="EEB18521.1"/>
    </source>
</evidence>
<dbReference type="GO" id="GO:0070161">
    <property type="term" value="C:anchoring junction"/>
    <property type="evidence" value="ECO:0007669"/>
    <property type="project" value="UniProtKB-SubCell"/>
</dbReference>
<dbReference type="InterPro" id="IPR000242">
    <property type="entry name" value="PTP_cat"/>
</dbReference>
<comment type="similarity">
    <text evidence="3">Belongs to the protein-tyrosine phosphatase family. Non-receptor class subfamily.</text>
</comment>
<dbReference type="InterPro" id="IPR003595">
    <property type="entry name" value="Tyr_Pase_cat"/>
</dbReference>
<feature type="compositionally biased region" description="Polar residues" evidence="10">
    <location>
        <begin position="769"/>
        <end position="786"/>
    </location>
</feature>
<dbReference type="SUPFAM" id="SSF54236">
    <property type="entry name" value="Ubiquitin-like"/>
    <property type="match status" value="1"/>
</dbReference>
<keyword evidence="6" id="KW-0378">Hydrolase</keyword>
<dbReference type="Pfam" id="PF09379">
    <property type="entry name" value="FERM_N"/>
    <property type="match status" value="1"/>
</dbReference>
<organism>
    <name type="scientific">Pediculus humanus subsp. corporis</name>
    <name type="common">Body louse</name>
    <dbReference type="NCBI Taxonomy" id="121224"/>
    <lineage>
        <taxon>Eukaryota</taxon>
        <taxon>Metazoa</taxon>
        <taxon>Ecdysozoa</taxon>
        <taxon>Arthropoda</taxon>
        <taxon>Hexapoda</taxon>
        <taxon>Insecta</taxon>
        <taxon>Pterygota</taxon>
        <taxon>Neoptera</taxon>
        <taxon>Paraneoptera</taxon>
        <taxon>Psocodea</taxon>
        <taxon>Troctomorpha</taxon>
        <taxon>Phthiraptera</taxon>
        <taxon>Anoplura</taxon>
        <taxon>Pediculidae</taxon>
        <taxon>Pediculus</taxon>
    </lineage>
</organism>
<dbReference type="AlphaFoldDB" id="E0VYR5"/>
<comment type="subcellular location">
    <subcellularLocation>
        <location evidence="2">Cell junction</location>
    </subcellularLocation>
    <subcellularLocation>
        <location evidence="1">Cytoplasm</location>
        <location evidence="1">Cytoskeleton</location>
    </subcellularLocation>
</comment>
<dbReference type="PANTHER" id="PTHR45706:SF1">
    <property type="entry name" value="PEZ, ISOFORM A"/>
    <property type="match status" value="1"/>
</dbReference>
<evidence type="ECO:0000259" key="12">
    <source>
        <dbReference type="PROSITE" id="PS50056"/>
    </source>
</evidence>
<dbReference type="PROSITE" id="PS50056">
    <property type="entry name" value="TYR_PHOSPHATASE_2"/>
    <property type="match status" value="1"/>
</dbReference>
<dbReference type="PROSITE" id="PS50055">
    <property type="entry name" value="TYR_PHOSPHATASE_PTP"/>
    <property type="match status" value="1"/>
</dbReference>
<evidence type="ECO:0000256" key="4">
    <source>
        <dbReference type="ARBA" id="ARBA00013064"/>
    </source>
</evidence>
<evidence type="ECO:0000256" key="10">
    <source>
        <dbReference type="SAM" id="MobiDB-lite"/>
    </source>
</evidence>
<dbReference type="PROSITE" id="PS00383">
    <property type="entry name" value="TYR_PHOSPHATASE_1"/>
    <property type="match status" value="1"/>
</dbReference>
<evidence type="ECO:0000256" key="3">
    <source>
        <dbReference type="ARBA" id="ARBA00009649"/>
    </source>
</evidence>
<dbReference type="GO" id="GO:0004725">
    <property type="term" value="F:protein tyrosine phosphatase activity"/>
    <property type="evidence" value="ECO:0007669"/>
    <property type="project" value="UniProtKB-EC"/>
</dbReference>
<protein>
    <recommendedName>
        <fullName evidence="4">protein-tyrosine-phosphatase</fullName>
        <ecNumber evidence="4">3.1.3.48</ecNumber>
    </recommendedName>
</protein>
<dbReference type="Pfam" id="PF09380">
    <property type="entry name" value="FERM_C"/>
    <property type="match status" value="1"/>
</dbReference>
<dbReference type="OrthoDB" id="10012364at2759"/>
<dbReference type="InterPro" id="IPR000387">
    <property type="entry name" value="Tyr_Pase_dom"/>
</dbReference>
<dbReference type="GO" id="GO:0009887">
    <property type="term" value="P:animal organ morphogenesis"/>
    <property type="evidence" value="ECO:0007669"/>
    <property type="project" value="UniProtKB-ARBA"/>
</dbReference>
<evidence type="ECO:0000313" key="16">
    <source>
        <dbReference type="Proteomes" id="UP000009046"/>
    </source>
</evidence>
<feature type="compositionally biased region" description="Low complexity" evidence="10">
    <location>
        <begin position="647"/>
        <end position="677"/>
    </location>
</feature>
<dbReference type="SUPFAM" id="SSF52799">
    <property type="entry name" value="(Phosphotyrosine protein) phosphatases II"/>
    <property type="match status" value="1"/>
</dbReference>
<dbReference type="InterPro" id="IPR016130">
    <property type="entry name" value="Tyr_Pase_AS"/>
</dbReference>
<evidence type="ECO:0000259" key="11">
    <source>
        <dbReference type="PROSITE" id="PS50055"/>
    </source>
</evidence>
<dbReference type="SMART" id="SM00404">
    <property type="entry name" value="PTPc_motif"/>
    <property type="match status" value="1"/>
</dbReference>
<reference evidence="15" key="3">
    <citation type="submission" date="2020-05" db="UniProtKB">
        <authorList>
            <consortium name="EnsemblMetazoa"/>
        </authorList>
    </citation>
    <scope>IDENTIFICATION</scope>
    <source>
        <strain evidence="15">USDA</strain>
    </source>
</reference>
<sequence length="1096" mass="125470">MPFKLHLKKSRHYNVISKSLFVICVELLDGTTIECSLSAESLGSECMEYVCQRLGLQQHEFFGLCYTSRHGICKWVEMDRPLKRQLDKYGRDQSLYLRVMYYVNNVSLIQDETTRYHYFLQIKKDVIEGRIQCRVEEAVLLATFAMQAEFGNHDHERHTAEYLKDFVVFPQHIIEHAHHLDLYEAVVQQHAGLAGLPQGVAKERYILVAKQLDGYGQETFLARDEQRNPALVGVSLNGIIVGQENNTCTKFYQWKDISNVINHKKQFIIECQCPEDNVQFEFGDPELAKYVWKLCVLQHTFCMQNDQSSENAINRPERNPLQTSNDHVQFNNLFKQTAESRLVDSLNDLGRNDHMFRSSSLTPGVGQRAQSTSYLDLSSQPDADRLRSLLPSYRPAPDYETAIQHKYIRQAANISRSNPQVGLLYSSQPEIHQTHIHENVGGYCYPDVTQVKRMYVDDDQQRMVKANHGPPGMTIHTYSTPDLDNLESRLLAGFQLLQLYKAPPPYRDPLARPNSNSTPDLASQTFGPLRMAFNKPQVSGSSPDLVSSRTLSARNFSHPYLEQLHPNSEAHRTYTNLANIEGPTLMYQKGISPNPVAAYRITAKTLKENTEPIYENIPLPWREDSELRSRTSSIQSAPEIITDKDQGQQQKLQQTQQQQQQQQMQQLPTLQQQHQTTNGKIIIKDNQSENNDVKQKNNLNLSQTTTTTTTNQTNTILLNSSTNSTNTNSDLNKTDISLYSTEKSTTSTETTSSKGKSWKRWGGILGKGKSNTLQKSRNKNENNASREQPYRWSTGLRWLPIIPTASKETLCQCLEKKLSDPQIFYEFDKIPKMKRNPDFITALHPDNVDKNRFKDVLPYEENRVRLTPTKDNKMGYINASHITATVGNSQRFYVAAQGPLSSTVDTFWQAVWEVDAYLVVRLTSKEEEDCFTYLPASSDHCLQLGEYQIWKEFSQETGHCLTSRLRVQHTTARRSRSIWHLQYTDWGDQGCPSSPSHFLGFLEELNSVRLHTIEDVPAGHNRNPPVLVHCSDGVGRTGVTILCDLVLYTLDHNQEVDVPRVVALLRHQRMLMVQNVAQYHFTFNLLLTYLKQSRLI</sequence>
<dbReference type="GO" id="GO:0005856">
    <property type="term" value="C:cytoskeleton"/>
    <property type="evidence" value="ECO:0007669"/>
    <property type="project" value="UniProtKB-SubCell"/>
</dbReference>
<feature type="compositionally biased region" description="Basic and acidic residues" evidence="10">
    <location>
        <begin position="682"/>
        <end position="695"/>
    </location>
</feature>
<dbReference type="Gene3D" id="1.20.80.10">
    <property type="match status" value="1"/>
</dbReference>
<dbReference type="GO" id="GO:0048666">
    <property type="term" value="P:neuron development"/>
    <property type="evidence" value="ECO:0007669"/>
    <property type="project" value="UniProtKB-ARBA"/>
</dbReference>
<dbReference type="InterPro" id="IPR029021">
    <property type="entry name" value="Prot-tyrosine_phosphatase-like"/>
</dbReference>
<dbReference type="Pfam" id="PF00373">
    <property type="entry name" value="FERM_M"/>
    <property type="match status" value="1"/>
</dbReference>
<dbReference type="InterPro" id="IPR011993">
    <property type="entry name" value="PH-like_dom_sf"/>
</dbReference>
<dbReference type="FunFam" id="3.10.20.90:FF:000039">
    <property type="entry name" value="Tyrosine-protein phosphatase non-receptor type"/>
    <property type="match status" value="1"/>
</dbReference>
<dbReference type="GO" id="GO:0071944">
    <property type="term" value="C:cell periphery"/>
    <property type="evidence" value="ECO:0007669"/>
    <property type="project" value="UniProtKB-ARBA"/>
</dbReference>
<dbReference type="EMBL" id="DS235846">
    <property type="protein sequence ID" value="EEB18521.1"/>
    <property type="molecule type" value="Genomic_DNA"/>
</dbReference>
<dbReference type="InterPro" id="IPR035963">
    <property type="entry name" value="FERM_2"/>
</dbReference>
<reference evidence="14" key="1">
    <citation type="submission" date="2007-04" db="EMBL/GenBank/DDBJ databases">
        <title>Annotation of Pediculus humanus corporis strain USDA.</title>
        <authorList>
            <person name="Kirkness E."/>
            <person name="Hannick L."/>
            <person name="Hass B."/>
            <person name="Bruggner R."/>
            <person name="Lawson D."/>
            <person name="Bidwell S."/>
            <person name="Joardar V."/>
            <person name="Caler E."/>
            <person name="Walenz B."/>
            <person name="Inman J."/>
            <person name="Schobel S."/>
            <person name="Galinsky K."/>
            <person name="Amedeo P."/>
            <person name="Strausberg R."/>
        </authorList>
    </citation>
    <scope>NUCLEOTIDE SEQUENCE</scope>
    <source>
        <strain evidence="14">USDA</strain>
    </source>
</reference>
<evidence type="ECO:0000313" key="15">
    <source>
        <dbReference type="EnsemblMetazoa" id="PHUM517340-PA"/>
    </source>
</evidence>
<dbReference type="FunCoup" id="E0VYR5">
    <property type="interactions" value="404"/>
</dbReference>
<evidence type="ECO:0000256" key="6">
    <source>
        <dbReference type="ARBA" id="ARBA00022801"/>
    </source>
</evidence>
<gene>
    <name evidence="15" type="primary">8233244</name>
    <name evidence="14" type="ORF">Phum_PHUM517340</name>
</gene>
<keyword evidence="7" id="KW-0904">Protein phosphatase</keyword>
<dbReference type="RefSeq" id="XP_002431259.1">
    <property type="nucleotide sequence ID" value="XM_002431214.1"/>
</dbReference>
<accession>E0VYR5</accession>
<evidence type="ECO:0000259" key="13">
    <source>
        <dbReference type="PROSITE" id="PS50057"/>
    </source>
</evidence>
<feature type="domain" description="Tyrosine specific protein phosphatases" evidence="12">
    <location>
        <begin position="999"/>
        <end position="1080"/>
    </location>
</feature>
<feature type="domain" description="FERM" evidence="13">
    <location>
        <begin position="21"/>
        <end position="306"/>
    </location>
</feature>
<dbReference type="SMART" id="SM01196">
    <property type="entry name" value="FERM_C"/>
    <property type="match status" value="1"/>
</dbReference>
<dbReference type="Gene3D" id="2.30.29.30">
    <property type="entry name" value="Pleckstrin-homology domain (PH domain)/Phosphotyrosine-binding domain (PTB)"/>
    <property type="match status" value="1"/>
</dbReference>
<dbReference type="eggNOG" id="KOG0792">
    <property type="taxonomic scope" value="Eukaryota"/>
</dbReference>
<dbReference type="FunFam" id="1.20.80.10:FF:000014">
    <property type="entry name" value="Tyrosine-protein phosphatase non-receptor type"/>
    <property type="match status" value="1"/>
</dbReference>
<dbReference type="CDD" id="cd17099">
    <property type="entry name" value="FERM_F1_PTPN14_like"/>
    <property type="match status" value="1"/>
</dbReference>
<dbReference type="Gene3D" id="3.90.190.10">
    <property type="entry name" value="Protein tyrosine phosphatase superfamily"/>
    <property type="match status" value="1"/>
</dbReference>
<dbReference type="GeneID" id="8233244"/>
<feature type="region of interest" description="Disordered" evidence="10">
    <location>
        <begin position="741"/>
        <end position="788"/>
    </location>
</feature>
<keyword evidence="16" id="KW-1185">Reference proteome</keyword>
<evidence type="ECO:0000256" key="8">
    <source>
        <dbReference type="ARBA" id="ARBA00022949"/>
    </source>
</evidence>
<dbReference type="STRING" id="121224.E0VYR5"/>
<dbReference type="InterPro" id="IPR018980">
    <property type="entry name" value="FERM_PH-like_C"/>
</dbReference>
<evidence type="ECO:0000256" key="5">
    <source>
        <dbReference type="ARBA" id="ARBA00022490"/>
    </source>
</evidence>
<evidence type="ECO:0000256" key="7">
    <source>
        <dbReference type="ARBA" id="ARBA00022912"/>
    </source>
</evidence>
<dbReference type="EnsemblMetazoa" id="PHUM517340-RA">
    <property type="protein sequence ID" value="PHUM517340-PA"/>
    <property type="gene ID" value="PHUM517340"/>
</dbReference>
<dbReference type="KEGG" id="phu:Phum_PHUM517340"/>
<dbReference type="CDD" id="cd14540">
    <property type="entry name" value="PTPc-N21_14"/>
    <property type="match status" value="1"/>
</dbReference>
<name>E0VYR5_PEDHC</name>
<dbReference type="SUPFAM" id="SSF47031">
    <property type="entry name" value="Second domain of FERM"/>
    <property type="match status" value="1"/>
</dbReference>
<dbReference type="SUPFAM" id="SSF50729">
    <property type="entry name" value="PH domain-like"/>
    <property type="match status" value="1"/>
</dbReference>
<dbReference type="HOGENOM" id="CLU_006456_0_0_1"/>
<dbReference type="PRINTS" id="PR00700">
    <property type="entry name" value="PRTYPHPHTASE"/>
</dbReference>
<dbReference type="Proteomes" id="UP000009046">
    <property type="component" value="Unassembled WGS sequence"/>
</dbReference>
<dbReference type="InterPro" id="IPR000299">
    <property type="entry name" value="FERM_domain"/>
</dbReference>
<feature type="compositionally biased region" description="Low complexity" evidence="10">
    <location>
        <begin position="741"/>
        <end position="755"/>
    </location>
</feature>
<dbReference type="EC" id="3.1.3.48" evidence="4"/>
<dbReference type="SMART" id="SM00194">
    <property type="entry name" value="PTPc"/>
    <property type="match status" value="1"/>
</dbReference>
<dbReference type="InParanoid" id="E0VYR5"/>
<dbReference type="InterPro" id="IPR029071">
    <property type="entry name" value="Ubiquitin-like_domsf"/>
</dbReference>
<dbReference type="CTD" id="8233244"/>
<evidence type="ECO:0000256" key="9">
    <source>
        <dbReference type="ARBA" id="ARBA00023212"/>
    </source>
</evidence>
<dbReference type="InterPro" id="IPR014352">
    <property type="entry name" value="FERM/acyl-CoA-bd_prot_sf"/>
</dbReference>
<feature type="compositionally biased region" description="Low complexity" evidence="10">
    <location>
        <begin position="697"/>
        <end position="707"/>
    </location>
</feature>
<dbReference type="SMART" id="SM00295">
    <property type="entry name" value="B41"/>
    <property type="match status" value="1"/>
</dbReference>
<feature type="region of interest" description="Disordered" evidence="10">
    <location>
        <begin position="625"/>
        <end position="707"/>
    </location>
</feature>
<dbReference type="InterPro" id="IPR019749">
    <property type="entry name" value="Band_41_domain"/>
</dbReference>
<keyword evidence="8" id="KW-0965">Cell junction</keyword>
<dbReference type="InterPro" id="IPR019748">
    <property type="entry name" value="FERM_central"/>
</dbReference>
<dbReference type="CDD" id="cd14473">
    <property type="entry name" value="FERM_B-lobe"/>
    <property type="match status" value="1"/>
</dbReference>